<gene>
    <name evidence="4" type="ORF">LAMO00422_LOCUS6407</name>
</gene>
<dbReference type="InterPro" id="IPR042237">
    <property type="entry name" value="PTRHD1"/>
</dbReference>
<dbReference type="SUPFAM" id="SSF102462">
    <property type="entry name" value="Peptidyl-tRNA hydrolase II"/>
    <property type="match status" value="1"/>
</dbReference>
<name>A0A7S0D2N0_9EUKA</name>
<dbReference type="EMBL" id="HBEM01009167">
    <property type="protein sequence ID" value="CAD8441698.1"/>
    <property type="molecule type" value="Transcribed_RNA"/>
</dbReference>
<dbReference type="GO" id="GO:0004045">
    <property type="term" value="F:peptidyl-tRNA hydrolase activity"/>
    <property type="evidence" value="ECO:0007669"/>
    <property type="project" value="UniProtKB-EC"/>
</dbReference>
<dbReference type="InterPro" id="IPR023476">
    <property type="entry name" value="Pep_tRNA_hydro_II_dom_sf"/>
</dbReference>
<sequence length="186" mass="20912">MAALALLPTLCTLPSAKPASELGRAIYRRSIPTHRLIDFRVRRGMSRRRFYPSGGHFSTPTQRNCATQASEINPIVQYIVVRRDLGWGTGPLMAQACHASTAAIWMSKDSESTLEYLEDLDNMHKVILSAKNEKALAKVARNLEQGGVGFKLWIEQPENIMTALATFPRHRDEIKPHTKGLQLFRD</sequence>
<dbReference type="PANTHER" id="PTHR46194:SF1">
    <property type="entry name" value="PEPTIDYL-TRNA HYDROLASE PTRHD1-RELATED"/>
    <property type="match status" value="1"/>
</dbReference>
<evidence type="ECO:0000256" key="3">
    <source>
        <dbReference type="ARBA" id="ARBA00048707"/>
    </source>
</evidence>
<evidence type="ECO:0000256" key="1">
    <source>
        <dbReference type="ARBA" id="ARBA00013260"/>
    </source>
</evidence>
<dbReference type="Pfam" id="PF01981">
    <property type="entry name" value="PTH2"/>
    <property type="match status" value="1"/>
</dbReference>
<reference evidence="4" key="1">
    <citation type="submission" date="2021-01" db="EMBL/GenBank/DDBJ databases">
        <authorList>
            <person name="Corre E."/>
            <person name="Pelletier E."/>
            <person name="Niang G."/>
            <person name="Scheremetjew M."/>
            <person name="Finn R."/>
            <person name="Kale V."/>
            <person name="Holt S."/>
            <person name="Cochrane G."/>
            <person name="Meng A."/>
            <person name="Brown T."/>
            <person name="Cohen L."/>
        </authorList>
    </citation>
    <scope>NUCLEOTIDE SEQUENCE</scope>
    <source>
        <strain evidence="4">CCMP2058</strain>
    </source>
</reference>
<protein>
    <recommendedName>
        <fullName evidence="1">peptidyl-tRNA hydrolase</fullName>
        <ecNumber evidence="1">3.1.1.29</ecNumber>
    </recommendedName>
</protein>
<comment type="catalytic activity">
    <reaction evidence="3">
        <text>an N-acyl-L-alpha-aminoacyl-tRNA + H2O = an N-acyl-L-amino acid + a tRNA + H(+)</text>
        <dbReference type="Rhea" id="RHEA:54448"/>
        <dbReference type="Rhea" id="RHEA-COMP:10123"/>
        <dbReference type="Rhea" id="RHEA-COMP:13883"/>
        <dbReference type="ChEBI" id="CHEBI:15377"/>
        <dbReference type="ChEBI" id="CHEBI:15378"/>
        <dbReference type="ChEBI" id="CHEBI:59874"/>
        <dbReference type="ChEBI" id="CHEBI:78442"/>
        <dbReference type="ChEBI" id="CHEBI:138191"/>
        <dbReference type="EC" id="3.1.1.29"/>
    </reaction>
</comment>
<organism evidence="4">
    <name type="scientific">Amorphochlora amoebiformis</name>
    <dbReference type="NCBI Taxonomy" id="1561963"/>
    <lineage>
        <taxon>Eukaryota</taxon>
        <taxon>Sar</taxon>
        <taxon>Rhizaria</taxon>
        <taxon>Cercozoa</taxon>
        <taxon>Chlorarachniophyceae</taxon>
        <taxon>Amorphochlora</taxon>
    </lineage>
</organism>
<dbReference type="EC" id="3.1.1.29" evidence="1"/>
<proteinExistence type="predicted"/>
<dbReference type="InterPro" id="IPR002833">
    <property type="entry name" value="PTH2"/>
</dbReference>
<dbReference type="Gene3D" id="3.40.1490.10">
    <property type="entry name" value="Bit1"/>
    <property type="match status" value="1"/>
</dbReference>
<keyword evidence="2" id="KW-0378">Hydrolase</keyword>
<evidence type="ECO:0000313" key="4">
    <source>
        <dbReference type="EMBL" id="CAD8441698.1"/>
    </source>
</evidence>
<dbReference type="AlphaFoldDB" id="A0A7S0D2N0"/>
<evidence type="ECO:0000256" key="2">
    <source>
        <dbReference type="ARBA" id="ARBA00022801"/>
    </source>
</evidence>
<accession>A0A7S0D2N0</accession>
<dbReference type="PANTHER" id="PTHR46194">
    <property type="entry name" value="PEPTIDYL-TRNA HYDROLASE PTRHD1-RELATED"/>
    <property type="match status" value="1"/>
</dbReference>